<accession>A0AAN7YKI8</accession>
<dbReference type="InterPro" id="IPR011008">
    <property type="entry name" value="Dimeric_a/b-barrel"/>
</dbReference>
<reference evidence="2" key="1">
    <citation type="submission" date="2023-08" db="EMBL/GenBank/DDBJ databases">
        <title>Black Yeasts Isolated from many extreme environments.</title>
        <authorList>
            <person name="Coleine C."/>
            <person name="Stajich J.E."/>
            <person name="Selbmann L."/>
        </authorList>
    </citation>
    <scope>NUCLEOTIDE SEQUENCE</scope>
    <source>
        <strain evidence="2">CCFEE 5401</strain>
    </source>
</reference>
<evidence type="ECO:0000313" key="3">
    <source>
        <dbReference type="Proteomes" id="UP001310890"/>
    </source>
</evidence>
<dbReference type="InterPro" id="IPR025444">
    <property type="entry name" value="Monooxy_af470"/>
</dbReference>
<dbReference type="Pfam" id="PF13826">
    <property type="entry name" value="Monooxy_af470-like"/>
    <property type="match status" value="1"/>
</dbReference>
<sequence>MSASGKPFIPLTSPKDHRPASAFSGPGGLKSLIRDCFSLTTWLALGAVVQAVLSLTLSPRLAFLPAFLLLSYRALTAYATSIGWLHNPLMDGVIRKKFSAQIPDEVGDFGTKPSNQDIVVLLIGTRCNHPLGALSEGARGMLPYFPRMAKDLDTHAEEFGFLGMTSWLNSSAREAQNEIMDVAYFRTVEGLTAFAHSQYHTDAWTWWNNHTKKYPYLSIFHEVYHSPAGHWENIYVNSHLCDFASTQYRYVDQTSGKDMWTSPVVDASKGLLRSSRGRMAHGSGMEHGPIGMEGGY</sequence>
<dbReference type="AlphaFoldDB" id="A0AAN7YKI8"/>
<evidence type="ECO:0000256" key="1">
    <source>
        <dbReference type="SAM" id="MobiDB-lite"/>
    </source>
</evidence>
<dbReference type="EMBL" id="JAVRRL010000003">
    <property type="protein sequence ID" value="KAK5117993.1"/>
    <property type="molecule type" value="Genomic_DNA"/>
</dbReference>
<protein>
    <submittedName>
        <fullName evidence="2">Uncharacterized protein</fullName>
    </submittedName>
</protein>
<dbReference type="Proteomes" id="UP001310890">
    <property type="component" value="Unassembled WGS sequence"/>
</dbReference>
<gene>
    <name evidence="2" type="ORF">LTR62_004037</name>
</gene>
<comment type="caution">
    <text evidence="2">The sequence shown here is derived from an EMBL/GenBank/DDBJ whole genome shotgun (WGS) entry which is preliminary data.</text>
</comment>
<dbReference type="SUPFAM" id="SSF54909">
    <property type="entry name" value="Dimeric alpha+beta barrel"/>
    <property type="match status" value="1"/>
</dbReference>
<evidence type="ECO:0000313" key="2">
    <source>
        <dbReference type="EMBL" id="KAK5117993.1"/>
    </source>
</evidence>
<organism evidence="2 3">
    <name type="scientific">Meristemomyces frigidus</name>
    <dbReference type="NCBI Taxonomy" id="1508187"/>
    <lineage>
        <taxon>Eukaryota</taxon>
        <taxon>Fungi</taxon>
        <taxon>Dikarya</taxon>
        <taxon>Ascomycota</taxon>
        <taxon>Pezizomycotina</taxon>
        <taxon>Dothideomycetes</taxon>
        <taxon>Dothideomycetidae</taxon>
        <taxon>Mycosphaerellales</taxon>
        <taxon>Teratosphaeriaceae</taxon>
        <taxon>Meristemomyces</taxon>
    </lineage>
</organism>
<name>A0AAN7YKI8_9PEZI</name>
<feature type="region of interest" description="Disordered" evidence="1">
    <location>
        <begin position="1"/>
        <end position="22"/>
    </location>
</feature>
<proteinExistence type="predicted"/>